<sequence>MLGPGCRTSRGDVLLVSPTADREGGKEKESRGREGERVKGEGRRKSQGGGKEKESRGREGERVKGEGRRKSQERRNSI</sequence>
<protein>
    <submittedName>
        <fullName evidence="2">Uncharacterized protein</fullName>
    </submittedName>
</protein>
<keyword evidence="3" id="KW-1185">Reference proteome</keyword>
<proteinExistence type="predicted"/>
<gene>
    <name evidence="2" type="ORF">Pmani_036404</name>
</gene>
<dbReference type="EMBL" id="JAWZYT010005387">
    <property type="protein sequence ID" value="KAK4290724.1"/>
    <property type="molecule type" value="Genomic_DNA"/>
</dbReference>
<accession>A0AAE1NIJ0</accession>
<feature type="region of interest" description="Disordered" evidence="1">
    <location>
        <begin position="1"/>
        <end position="78"/>
    </location>
</feature>
<dbReference type="Proteomes" id="UP001292094">
    <property type="component" value="Unassembled WGS sequence"/>
</dbReference>
<evidence type="ECO:0000256" key="1">
    <source>
        <dbReference type="SAM" id="MobiDB-lite"/>
    </source>
</evidence>
<comment type="caution">
    <text evidence="2">The sequence shown here is derived from an EMBL/GenBank/DDBJ whole genome shotgun (WGS) entry which is preliminary data.</text>
</comment>
<feature type="compositionally biased region" description="Basic and acidic residues" evidence="1">
    <location>
        <begin position="20"/>
        <end position="78"/>
    </location>
</feature>
<organism evidence="2 3">
    <name type="scientific">Petrolisthes manimaculis</name>
    <dbReference type="NCBI Taxonomy" id="1843537"/>
    <lineage>
        <taxon>Eukaryota</taxon>
        <taxon>Metazoa</taxon>
        <taxon>Ecdysozoa</taxon>
        <taxon>Arthropoda</taxon>
        <taxon>Crustacea</taxon>
        <taxon>Multicrustacea</taxon>
        <taxon>Malacostraca</taxon>
        <taxon>Eumalacostraca</taxon>
        <taxon>Eucarida</taxon>
        <taxon>Decapoda</taxon>
        <taxon>Pleocyemata</taxon>
        <taxon>Anomura</taxon>
        <taxon>Galatheoidea</taxon>
        <taxon>Porcellanidae</taxon>
        <taxon>Petrolisthes</taxon>
    </lineage>
</organism>
<dbReference type="AlphaFoldDB" id="A0AAE1NIJ0"/>
<reference evidence="2" key="1">
    <citation type="submission" date="2023-11" db="EMBL/GenBank/DDBJ databases">
        <title>Genome assemblies of two species of porcelain crab, Petrolisthes cinctipes and Petrolisthes manimaculis (Anomura: Porcellanidae).</title>
        <authorList>
            <person name="Angst P."/>
        </authorList>
    </citation>
    <scope>NUCLEOTIDE SEQUENCE</scope>
    <source>
        <strain evidence="2">PB745_02</strain>
        <tissue evidence="2">Gill</tissue>
    </source>
</reference>
<evidence type="ECO:0000313" key="3">
    <source>
        <dbReference type="Proteomes" id="UP001292094"/>
    </source>
</evidence>
<name>A0AAE1NIJ0_9EUCA</name>
<evidence type="ECO:0000313" key="2">
    <source>
        <dbReference type="EMBL" id="KAK4290724.1"/>
    </source>
</evidence>